<sequence length="187" mass="19406">MDLQGERLIPASVQRTWDALNDPETLKACIPGCESVTRTGDNTFESVVAVKIGPVSARFKGRLEMTNVEAPRAYTINFDGQGGAAGFGKGSADVSLAAEGDSTRLTFAAKAQVGGKMAQIGSRLVDATAQKLTEQFFSAFEEHLRPATAGASEAAPASAAPASAGIPAWVWIAGAAVVLAALYFAMR</sequence>
<dbReference type="Pfam" id="PF06240">
    <property type="entry name" value="COXG"/>
    <property type="match status" value="1"/>
</dbReference>
<dbReference type="SUPFAM" id="SSF55961">
    <property type="entry name" value="Bet v1-like"/>
    <property type="match status" value="1"/>
</dbReference>
<dbReference type="AlphaFoldDB" id="A0A844AZE2"/>
<dbReference type="InterPro" id="IPR010419">
    <property type="entry name" value="CO_DH_gsu"/>
</dbReference>
<evidence type="ECO:0000313" key="3">
    <source>
        <dbReference type="Proteomes" id="UP000487350"/>
    </source>
</evidence>
<keyword evidence="1" id="KW-0812">Transmembrane</keyword>
<reference evidence="2 3" key="1">
    <citation type="submission" date="2019-11" db="EMBL/GenBank/DDBJ databases">
        <title>Caenimonas koreensis gen. nov., sp. nov., isolated from activated sludge.</title>
        <authorList>
            <person name="Seung H.R."/>
        </authorList>
    </citation>
    <scope>NUCLEOTIDE SEQUENCE [LARGE SCALE GENOMIC DNA]</scope>
    <source>
        <strain evidence="2 3">EMB320</strain>
    </source>
</reference>
<keyword evidence="3" id="KW-1185">Reference proteome</keyword>
<evidence type="ECO:0000313" key="2">
    <source>
        <dbReference type="EMBL" id="MRD46422.1"/>
    </source>
</evidence>
<comment type="caution">
    <text evidence="2">The sequence shown here is derived from an EMBL/GenBank/DDBJ whole genome shotgun (WGS) entry which is preliminary data.</text>
</comment>
<name>A0A844AZE2_9BURK</name>
<dbReference type="OrthoDB" id="9787428at2"/>
<dbReference type="RefSeq" id="WP_153583768.1">
    <property type="nucleotide sequence ID" value="NZ_WJBU01000003.1"/>
</dbReference>
<dbReference type="CDD" id="cd05018">
    <property type="entry name" value="CoxG"/>
    <property type="match status" value="1"/>
</dbReference>
<gene>
    <name evidence="2" type="ORF">GHT07_03990</name>
</gene>
<organism evidence="2 3">
    <name type="scientific">Caenimonas koreensis DSM 17982</name>
    <dbReference type="NCBI Taxonomy" id="1121255"/>
    <lineage>
        <taxon>Bacteria</taxon>
        <taxon>Pseudomonadati</taxon>
        <taxon>Pseudomonadota</taxon>
        <taxon>Betaproteobacteria</taxon>
        <taxon>Burkholderiales</taxon>
        <taxon>Comamonadaceae</taxon>
        <taxon>Caenimonas</taxon>
    </lineage>
</organism>
<accession>A0A844AZE2</accession>
<dbReference type="PANTHER" id="PTHR38588">
    <property type="entry name" value="BLL0334 PROTEIN"/>
    <property type="match status" value="1"/>
</dbReference>
<proteinExistence type="predicted"/>
<dbReference type="Gene3D" id="3.30.530.20">
    <property type="match status" value="1"/>
</dbReference>
<feature type="transmembrane region" description="Helical" evidence="1">
    <location>
        <begin position="168"/>
        <end position="186"/>
    </location>
</feature>
<dbReference type="PANTHER" id="PTHR38588:SF1">
    <property type="entry name" value="BLL0334 PROTEIN"/>
    <property type="match status" value="1"/>
</dbReference>
<keyword evidence="1" id="KW-0472">Membrane</keyword>
<dbReference type="Proteomes" id="UP000487350">
    <property type="component" value="Unassembled WGS sequence"/>
</dbReference>
<keyword evidence="1" id="KW-1133">Transmembrane helix</keyword>
<dbReference type="InterPro" id="IPR023393">
    <property type="entry name" value="START-like_dom_sf"/>
</dbReference>
<protein>
    <submittedName>
        <fullName evidence="2">Carbon monoxide dehydrogenase</fullName>
    </submittedName>
</protein>
<evidence type="ECO:0000256" key="1">
    <source>
        <dbReference type="SAM" id="Phobius"/>
    </source>
</evidence>
<dbReference type="EMBL" id="WJBU01000003">
    <property type="protein sequence ID" value="MRD46422.1"/>
    <property type="molecule type" value="Genomic_DNA"/>
</dbReference>